<feature type="non-terminal residue" evidence="2">
    <location>
        <position position="1"/>
    </location>
</feature>
<gene>
    <name evidence="2" type="ORF">METZ01_LOCUS323138</name>
</gene>
<evidence type="ECO:0000259" key="1">
    <source>
        <dbReference type="Pfam" id="PF03061"/>
    </source>
</evidence>
<dbReference type="EMBL" id="UINC01105963">
    <property type="protein sequence ID" value="SVC70284.1"/>
    <property type="molecule type" value="Genomic_DNA"/>
</dbReference>
<evidence type="ECO:0000313" key="2">
    <source>
        <dbReference type="EMBL" id="SVC70284.1"/>
    </source>
</evidence>
<dbReference type="CDD" id="cd00586">
    <property type="entry name" value="4HBT"/>
    <property type="match status" value="1"/>
</dbReference>
<dbReference type="SUPFAM" id="SSF54637">
    <property type="entry name" value="Thioesterase/thiol ester dehydrase-isomerase"/>
    <property type="match status" value="1"/>
</dbReference>
<name>A0A382PA46_9ZZZZ</name>
<dbReference type="InterPro" id="IPR029069">
    <property type="entry name" value="HotDog_dom_sf"/>
</dbReference>
<feature type="non-terminal residue" evidence="2">
    <location>
        <position position="81"/>
    </location>
</feature>
<protein>
    <recommendedName>
        <fullName evidence="1">Thioesterase domain-containing protein</fullName>
    </recommendedName>
</protein>
<accession>A0A382PA46</accession>
<dbReference type="InterPro" id="IPR006683">
    <property type="entry name" value="Thioestr_dom"/>
</dbReference>
<sequence length="81" mass="8705">VGNGRVARSRLAMFDRARGKRWVIAHLEINFDAEAEPPGQVSVGTWLVAIGTKSVTLGASLFKEDTCIATAQSIMVFLNGT</sequence>
<proteinExistence type="predicted"/>
<dbReference type="Gene3D" id="3.10.129.10">
    <property type="entry name" value="Hotdog Thioesterase"/>
    <property type="match status" value="1"/>
</dbReference>
<dbReference type="AlphaFoldDB" id="A0A382PA46"/>
<dbReference type="Pfam" id="PF03061">
    <property type="entry name" value="4HBT"/>
    <property type="match status" value="1"/>
</dbReference>
<feature type="domain" description="Thioesterase" evidence="1">
    <location>
        <begin position="7"/>
        <end position="65"/>
    </location>
</feature>
<reference evidence="2" key="1">
    <citation type="submission" date="2018-05" db="EMBL/GenBank/DDBJ databases">
        <authorList>
            <person name="Lanie J.A."/>
            <person name="Ng W.-L."/>
            <person name="Kazmierczak K.M."/>
            <person name="Andrzejewski T.M."/>
            <person name="Davidsen T.M."/>
            <person name="Wayne K.J."/>
            <person name="Tettelin H."/>
            <person name="Glass J.I."/>
            <person name="Rusch D."/>
            <person name="Podicherti R."/>
            <person name="Tsui H.-C.T."/>
            <person name="Winkler M.E."/>
        </authorList>
    </citation>
    <scope>NUCLEOTIDE SEQUENCE</scope>
</reference>
<organism evidence="2">
    <name type="scientific">marine metagenome</name>
    <dbReference type="NCBI Taxonomy" id="408172"/>
    <lineage>
        <taxon>unclassified sequences</taxon>
        <taxon>metagenomes</taxon>
        <taxon>ecological metagenomes</taxon>
    </lineage>
</organism>